<protein>
    <submittedName>
        <fullName evidence="3">Uncharacterized protein</fullName>
    </submittedName>
</protein>
<keyword evidence="4" id="KW-1185">Reference proteome</keyword>
<keyword evidence="2" id="KW-0812">Transmembrane</keyword>
<accession>A0AA40EFW1</accession>
<feature type="transmembrane region" description="Helical" evidence="2">
    <location>
        <begin position="267"/>
        <end position="290"/>
    </location>
</feature>
<feature type="non-terminal residue" evidence="3">
    <location>
        <position position="506"/>
    </location>
</feature>
<feature type="transmembrane region" description="Helical" evidence="2">
    <location>
        <begin position="427"/>
        <end position="446"/>
    </location>
</feature>
<keyword evidence="2" id="KW-0472">Membrane</keyword>
<organism evidence="3 4">
    <name type="scientific">Schizothecium vesticola</name>
    <dbReference type="NCBI Taxonomy" id="314040"/>
    <lineage>
        <taxon>Eukaryota</taxon>
        <taxon>Fungi</taxon>
        <taxon>Dikarya</taxon>
        <taxon>Ascomycota</taxon>
        <taxon>Pezizomycotina</taxon>
        <taxon>Sordariomycetes</taxon>
        <taxon>Sordariomycetidae</taxon>
        <taxon>Sordariales</taxon>
        <taxon>Schizotheciaceae</taxon>
        <taxon>Schizothecium</taxon>
    </lineage>
</organism>
<feature type="compositionally biased region" description="Low complexity" evidence="1">
    <location>
        <begin position="1"/>
        <end position="15"/>
    </location>
</feature>
<dbReference type="Proteomes" id="UP001172155">
    <property type="component" value="Unassembled WGS sequence"/>
</dbReference>
<evidence type="ECO:0000313" key="4">
    <source>
        <dbReference type="Proteomes" id="UP001172155"/>
    </source>
</evidence>
<name>A0AA40EFW1_9PEZI</name>
<feature type="transmembrane region" description="Helical" evidence="2">
    <location>
        <begin position="326"/>
        <end position="350"/>
    </location>
</feature>
<dbReference type="EMBL" id="JAUKUD010000006">
    <property type="protein sequence ID" value="KAK0740119.1"/>
    <property type="molecule type" value="Genomic_DNA"/>
</dbReference>
<feature type="transmembrane region" description="Helical" evidence="2">
    <location>
        <begin position="362"/>
        <end position="385"/>
    </location>
</feature>
<reference evidence="3" key="1">
    <citation type="submission" date="2023-06" db="EMBL/GenBank/DDBJ databases">
        <title>Genome-scale phylogeny and comparative genomics of the fungal order Sordariales.</title>
        <authorList>
            <consortium name="Lawrence Berkeley National Laboratory"/>
            <person name="Hensen N."/>
            <person name="Bonometti L."/>
            <person name="Westerberg I."/>
            <person name="Brannstrom I.O."/>
            <person name="Guillou S."/>
            <person name="Cros-Aarteil S."/>
            <person name="Calhoun S."/>
            <person name="Haridas S."/>
            <person name="Kuo A."/>
            <person name="Mondo S."/>
            <person name="Pangilinan J."/>
            <person name="Riley R."/>
            <person name="LaButti K."/>
            <person name="Andreopoulos B."/>
            <person name="Lipzen A."/>
            <person name="Chen C."/>
            <person name="Yanf M."/>
            <person name="Daum C."/>
            <person name="Ng V."/>
            <person name="Clum A."/>
            <person name="Steindorff A."/>
            <person name="Ohm R."/>
            <person name="Martin F."/>
            <person name="Silar P."/>
            <person name="Natvig D."/>
            <person name="Lalanne C."/>
            <person name="Gautier V."/>
            <person name="Ament-velasquez S.L."/>
            <person name="Kruys A."/>
            <person name="Hutchinson M.I."/>
            <person name="Powell A.J."/>
            <person name="Barry K."/>
            <person name="Miller A.N."/>
            <person name="Grigoriev I.V."/>
            <person name="Debuchy R."/>
            <person name="Gladieux P."/>
            <person name="Thoren M.H."/>
            <person name="Johannesson H."/>
        </authorList>
    </citation>
    <scope>NUCLEOTIDE SEQUENCE</scope>
    <source>
        <strain evidence="3">SMH3187-1</strain>
    </source>
</reference>
<evidence type="ECO:0000256" key="2">
    <source>
        <dbReference type="SAM" id="Phobius"/>
    </source>
</evidence>
<evidence type="ECO:0000256" key="1">
    <source>
        <dbReference type="SAM" id="MobiDB-lite"/>
    </source>
</evidence>
<sequence length="506" mass="55336">MSVLTTTMTVSVTTTEKPSVIQSETKAATTSSKRPDSPLHLIGPWPDDAAFLPHATARPGTKISSNVSYPHGLPPKSPLPLDPLGLDSLPTCYGPGPSILLFCLGVASALQLFRVVYPPFTRRTITTPSGSYRLDMQSFLPVSMTQQINNPEKGSPRACPGLLRKILELKQLARHLPQALAITGLNMASLDLLLHLRTLDKTYQADPHPPSWIPAAGHVGPPLVFIAWGVLFAIIRALTSLTRLLIHRPPEEAQHTARLQAYFRPQLLINTVSLFLPALALAAFLSRLWFWRAAGDTNKYRPGMYPVDFIPALYWDGLGEVVHATLLFGFSLVGASSVLALVLASAVVYGRRSAVVWRAGKVLCWGYLGAMLLAFAGMALCTVLVGAGKLSNELTGRFGGGEASLLKWIEWTIWAMLWLASPALVHVYGMFTVVVVIPLVSLWYVLKGWVFGATDVDRSCFFVPCVTVSGEVSSLRNGSWWEWLMAALGWTLMGYHVWAVVKERKS</sequence>
<feature type="transmembrane region" description="Helical" evidence="2">
    <location>
        <begin position="219"/>
        <end position="246"/>
    </location>
</feature>
<keyword evidence="2" id="KW-1133">Transmembrane helix</keyword>
<feature type="compositionally biased region" description="Polar residues" evidence="1">
    <location>
        <begin position="16"/>
        <end position="32"/>
    </location>
</feature>
<proteinExistence type="predicted"/>
<feature type="region of interest" description="Disordered" evidence="1">
    <location>
        <begin position="1"/>
        <end position="39"/>
    </location>
</feature>
<comment type="caution">
    <text evidence="3">The sequence shown here is derived from an EMBL/GenBank/DDBJ whole genome shotgun (WGS) entry which is preliminary data.</text>
</comment>
<gene>
    <name evidence="3" type="ORF">B0T18DRAFT_417240</name>
</gene>
<dbReference type="AlphaFoldDB" id="A0AA40EFW1"/>
<evidence type="ECO:0000313" key="3">
    <source>
        <dbReference type="EMBL" id="KAK0740119.1"/>
    </source>
</evidence>